<sequence>MPDTIAVAVLNWNGQSLLERYLPKLVADSKGLGKVYLIDNASSDNSISWTQEKLPEVEILKLDDNYGYAGGYNKAIAQLEEDLVVLINSDIESTPNWLEPIAARFATEPKLGALQPKILDLKDRSKFEYAGASGGYMDSLGYAFCRGRLFDDLESDEGQYNDYQECFWATGACLAVRKTAFNEVRGLYATLFAHMEEIDLCWKMQIQGWKVAVEPASVVYHLGGATLEAASPKKTYLNFRNNLIILFLNLPHWESMRIIFSRLLLDGLAGLRLLSQGKLSHVWAIVRAHFAFYGMFTELYRERIKRKQEPFKNMKGLYPKSIIWAYFAQKKRKFSDLS</sequence>
<dbReference type="AlphaFoldDB" id="A0A7H0VBR2"/>
<protein>
    <submittedName>
        <fullName evidence="4">Glycosyltransferase family 2 protein</fullName>
    </submittedName>
</protein>
<dbReference type="CDD" id="cd04186">
    <property type="entry name" value="GT_2_like_c"/>
    <property type="match status" value="1"/>
</dbReference>
<evidence type="ECO:0000313" key="4">
    <source>
        <dbReference type="EMBL" id="QNR23160.1"/>
    </source>
</evidence>
<evidence type="ECO:0000256" key="2">
    <source>
        <dbReference type="ARBA" id="ARBA00022676"/>
    </source>
</evidence>
<reference evidence="4 5" key="1">
    <citation type="submission" date="2020-08" db="EMBL/GenBank/DDBJ databases">
        <title>Croceimicrobium hydrocarbonivorans gen. nov., sp. nov., a novel marine bacterium isolated from a bacterial consortium that degrades polyethylene terephthalate.</title>
        <authorList>
            <person name="Liu R."/>
        </authorList>
    </citation>
    <scope>NUCLEOTIDE SEQUENCE [LARGE SCALE GENOMIC DNA]</scope>
    <source>
        <strain evidence="4 5">A20-9</strain>
    </source>
</reference>
<dbReference type="GO" id="GO:0016757">
    <property type="term" value="F:glycosyltransferase activity"/>
    <property type="evidence" value="ECO:0007669"/>
    <property type="project" value="UniProtKB-KW"/>
</dbReference>
<keyword evidence="2" id="KW-0328">Glycosyltransferase</keyword>
<name>A0A7H0VBR2_9FLAO</name>
<evidence type="ECO:0000256" key="1">
    <source>
        <dbReference type="ARBA" id="ARBA00006739"/>
    </source>
</evidence>
<gene>
    <name evidence="4" type="ORF">H4K34_12335</name>
</gene>
<dbReference type="Proteomes" id="UP000516305">
    <property type="component" value="Chromosome"/>
</dbReference>
<comment type="similarity">
    <text evidence="1">Belongs to the glycosyltransferase 2 family.</text>
</comment>
<dbReference type="PANTHER" id="PTHR43179:SF12">
    <property type="entry name" value="GALACTOFURANOSYLTRANSFERASE GLFT2"/>
    <property type="match status" value="1"/>
</dbReference>
<dbReference type="EMBL" id="CP060139">
    <property type="protein sequence ID" value="QNR23160.1"/>
    <property type="molecule type" value="Genomic_DNA"/>
</dbReference>
<keyword evidence="5" id="KW-1185">Reference proteome</keyword>
<dbReference type="SUPFAM" id="SSF53448">
    <property type="entry name" value="Nucleotide-diphospho-sugar transferases"/>
    <property type="match status" value="1"/>
</dbReference>
<dbReference type="InterPro" id="IPR029044">
    <property type="entry name" value="Nucleotide-diphossugar_trans"/>
</dbReference>
<dbReference type="PANTHER" id="PTHR43179">
    <property type="entry name" value="RHAMNOSYLTRANSFERASE WBBL"/>
    <property type="match status" value="1"/>
</dbReference>
<proteinExistence type="inferred from homology"/>
<dbReference type="Pfam" id="PF13641">
    <property type="entry name" value="Glyco_tranf_2_3"/>
    <property type="match status" value="1"/>
</dbReference>
<keyword evidence="3 4" id="KW-0808">Transferase</keyword>
<dbReference type="RefSeq" id="WP_210757696.1">
    <property type="nucleotide sequence ID" value="NZ_CP060139.1"/>
</dbReference>
<dbReference type="Gene3D" id="3.90.550.10">
    <property type="entry name" value="Spore Coat Polysaccharide Biosynthesis Protein SpsA, Chain A"/>
    <property type="match status" value="1"/>
</dbReference>
<accession>A0A7H0VBR2</accession>
<dbReference type="KEGG" id="chyd:H4K34_12335"/>
<organism evidence="4 5">
    <name type="scientific">Croceimicrobium hydrocarbonivorans</name>
    <dbReference type="NCBI Taxonomy" id="2761580"/>
    <lineage>
        <taxon>Bacteria</taxon>
        <taxon>Pseudomonadati</taxon>
        <taxon>Bacteroidota</taxon>
        <taxon>Flavobacteriia</taxon>
        <taxon>Flavobacteriales</taxon>
        <taxon>Owenweeksiaceae</taxon>
        <taxon>Croceimicrobium</taxon>
    </lineage>
</organism>
<evidence type="ECO:0000256" key="3">
    <source>
        <dbReference type="ARBA" id="ARBA00022679"/>
    </source>
</evidence>
<evidence type="ECO:0000313" key="5">
    <source>
        <dbReference type="Proteomes" id="UP000516305"/>
    </source>
</evidence>